<dbReference type="InterPro" id="IPR007730">
    <property type="entry name" value="SPOR-like_dom"/>
</dbReference>
<feature type="signal peptide" evidence="2">
    <location>
        <begin position="1"/>
        <end position="33"/>
    </location>
</feature>
<comment type="caution">
    <text evidence="4">The sequence shown here is derived from an EMBL/GenBank/DDBJ whole genome shotgun (WGS) entry which is preliminary data.</text>
</comment>
<feature type="compositionally biased region" description="Pro residues" evidence="1">
    <location>
        <begin position="361"/>
        <end position="371"/>
    </location>
</feature>
<evidence type="ECO:0000313" key="5">
    <source>
        <dbReference type="Proteomes" id="UP000295341"/>
    </source>
</evidence>
<keyword evidence="4" id="KW-0132">Cell division</keyword>
<proteinExistence type="predicted"/>
<accession>A0A4R7P9R9</accession>
<dbReference type="EMBL" id="SOBT01000008">
    <property type="protein sequence ID" value="TDU30734.1"/>
    <property type="molecule type" value="Genomic_DNA"/>
</dbReference>
<dbReference type="SUPFAM" id="SSF110997">
    <property type="entry name" value="Sporulation related repeat"/>
    <property type="match status" value="1"/>
</dbReference>
<dbReference type="Pfam" id="PF05036">
    <property type="entry name" value="SPOR"/>
    <property type="match status" value="1"/>
</dbReference>
<evidence type="ECO:0000256" key="2">
    <source>
        <dbReference type="SAM" id="SignalP"/>
    </source>
</evidence>
<dbReference type="Proteomes" id="UP000295341">
    <property type="component" value="Unassembled WGS sequence"/>
</dbReference>
<feature type="region of interest" description="Disordered" evidence="1">
    <location>
        <begin position="353"/>
        <end position="398"/>
    </location>
</feature>
<reference evidence="4 5" key="1">
    <citation type="submission" date="2019-03" db="EMBL/GenBank/DDBJ databases">
        <title>Genomic Encyclopedia of Type Strains, Phase IV (KMG-IV): sequencing the most valuable type-strain genomes for metagenomic binning, comparative biology and taxonomic classification.</title>
        <authorList>
            <person name="Goeker M."/>
        </authorList>
    </citation>
    <scope>NUCLEOTIDE SEQUENCE [LARGE SCALE GENOMIC DNA]</scope>
    <source>
        <strain evidence="4 5">DSM 26377</strain>
    </source>
</reference>
<keyword evidence="5" id="KW-1185">Reference proteome</keyword>
<gene>
    <name evidence="4" type="ORF">DFR24_0088</name>
</gene>
<dbReference type="AlphaFoldDB" id="A0A4R7P9R9"/>
<evidence type="ECO:0000313" key="4">
    <source>
        <dbReference type="EMBL" id="TDU30734.1"/>
    </source>
</evidence>
<name>A0A4R7P9R9_9GAMM</name>
<feature type="domain" description="SPOR" evidence="3">
    <location>
        <begin position="396"/>
        <end position="475"/>
    </location>
</feature>
<dbReference type="GO" id="GO:0042834">
    <property type="term" value="F:peptidoglycan binding"/>
    <property type="evidence" value="ECO:0007669"/>
    <property type="project" value="InterPro"/>
</dbReference>
<keyword evidence="4" id="KW-0131">Cell cycle</keyword>
<dbReference type="RefSeq" id="WP_133879381.1">
    <property type="nucleotide sequence ID" value="NZ_MWIN01000023.1"/>
</dbReference>
<dbReference type="InterPro" id="IPR036680">
    <property type="entry name" value="SPOR-like_sf"/>
</dbReference>
<organism evidence="4 5">
    <name type="scientific">Panacagrimonas perspica</name>
    <dbReference type="NCBI Taxonomy" id="381431"/>
    <lineage>
        <taxon>Bacteria</taxon>
        <taxon>Pseudomonadati</taxon>
        <taxon>Pseudomonadota</taxon>
        <taxon>Gammaproteobacteria</taxon>
        <taxon>Nevskiales</taxon>
        <taxon>Nevskiaceae</taxon>
        <taxon>Panacagrimonas</taxon>
    </lineage>
</organism>
<protein>
    <submittedName>
        <fullName evidence="4">Cell division septation protein DedD</fullName>
    </submittedName>
</protein>
<evidence type="ECO:0000256" key="1">
    <source>
        <dbReference type="SAM" id="MobiDB-lite"/>
    </source>
</evidence>
<evidence type="ECO:0000259" key="3">
    <source>
        <dbReference type="PROSITE" id="PS51724"/>
    </source>
</evidence>
<sequence>MIKLSRVIRRQIGASAAALAAAGCLFAANAVLAQPEIPPGVDQTPARVLEIKRVFGGVGVQRGGRTEALRPGFLVFNQERVVLSARARADLALSRYGDIGIASSGDGLGALSLERLPTSSWAPDLETRLKLERGLLRVHWARSGADWPLHVLMDRWAARLGNGDFLFRNDERGILVCNVAGSLELSGAADGKPLEIARGTCTRILPGGAAQAATLVAADWMELQVAILPSDDDAVAQPSVVVSPATRPPTMADQVPIVSPPLPPDPEAVTLTENPAPVSEAAAPVATVEITEVAPVETAEIAPPVAPTPPATPELVQAPVPAAPAVPALPEVPAATVAAVVVPAPVPASVAEPQAAAAEATPPPATDPAPEAPSTGTVVGKGESPTAAASAGAQPESTGPEWIVNVMTVTDPELAKQHQAVLTRAGYPATVRMETVRGRSSYRIVISGIGSEQGARRTAQLLASKMGYSGAWPLQKR</sequence>
<feature type="chain" id="PRO_5030099562" evidence="2">
    <location>
        <begin position="34"/>
        <end position="477"/>
    </location>
</feature>
<keyword evidence="2" id="KW-0732">Signal</keyword>
<dbReference type="PROSITE" id="PS51724">
    <property type="entry name" value="SPOR"/>
    <property type="match status" value="1"/>
</dbReference>
<dbReference type="PROSITE" id="PS51257">
    <property type="entry name" value="PROKAR_LIPOPROTEIN"/>
    <property type="match status" value="1"/>
</dbReference>
<dbReference type="GO" id="GO:0051301">
    <property type="term" value="P:cell division"/>
    <property type="evidence" value="ECO:0007669"/>
    <property type="project" value="UniProtKB-KW"/>
</dbReference>